<dbReference type="AlphaFoldDB" id="A0AAD6FG35"/>
<accession>A0AAD6FG35</accession>
<organism evidence="1 2">
    <name type="scientific">Pogonophryne albipinna</name>
    <dbReference type="NCBI Taxonomy" id="1090488"/>
    <lineage>
        <taxon>Eukaryota</taxon>
        <taxon>Metazoa</taxon>
        <taxon>Chordata</taxon>
        <taxon>Craniata</taxon>
        <taxon>Vertebrata</taxon>
        <taxon>Euteleostomi</taxon>
        <taxon>Actinopterygii</taxon>
        <taxon>Neopterygii</taxon>
        <taxon>Teleostei</taxon>
        <taxon>Neoteleostei</taxon>
        <taxon>Acanthomorphata</taxon>
        <taxon>Eupercaria</taxon>
        <taxon>Perciformes</taxon>
        <taxon>Notothenioidei</taxon>
        <taxon>Pogonophryne</taxon>
    </lineage>
</organism>
<reference evidence="1" key="1">
    <citation type="submission" date="2022-11" db="EMBL/GenBank/DDBJ databases">
        <title>Chromosome-level genome of Pogonophryne albipinna.</title>
        <authorList>
            <person name="Jo E."/>
        </authorList>
    </citation>
    <scope>NUCLEOTIDE SEQUENCE</scope>
    <source>
        <strain evidence="1">SGF0006</strain>
        <tissue evidence="1">Muscle</tissue>
    </source>
</reference>
<proteinExistence type="predicted"/>
<gene>
    <name evidence="1" type="ORF">JOQ06_030377</name>
</gene>
<name>A0AAD6FG35_9TELE</name>
<dbReference type="Proteomes" id="UP001219934">
    <property type="component" value="Unassembled WGS sequence"/>
</dbReference>
<sequence length="70" mass="7641">MSDDPHSPIPVFNPQTLMLHTCVMQEALGCGVMCSHMRHIYDPDTGGCVMDKDITALRVLDINRGPGIST</sequence>
<evidence type="ECO:0000313" key="2">
    <source>
        <dbReference type="Proteomes" id="UP001219934"/>
    </source>
</evidence>
<comment type="caution">
    <text evidence="1">The sequence shown here is derived from an EMBL/GenBank/DDBJ whole genome shotgun (WGS) entry which is preliminary data.</text>
</comment>
<dbReference type="EMBL" id="JAPTMU010000013">
    <property type="protein sequence ID" value="KAJ4933551.1"/>
    <property type="molecule type" value="Genomic_DNA"/>
</dbReference>
<feature type="non-terminal residue" evidence="1">
    <location>
        <position position="1"/>
    </location>
</feature>
<protein>
    <submittedName>
        <fullName evidence="1">Uncharacterized protein</fullName>
    </submittedName>
</protein>
<keyword evidence="2" id="KW-1185">Reference proteome</keyword>
<evidence type="ECO:0000313" key="1">
    <source>
        <dbReference type="EMBL" id="KAJ4933551.1"/>
    </source>
</evidence>